<evidence type="ECO:0000313" key="3">
    <source>
        <dbReference type="Proteomes" id="UP001320898"/>
    </source>
</evidence>
<name>A0AAW5R063_9HYPH</name>
<gene>
    <name evidence="2" type="ORF">MUB46_12975</name>
</gene>
<organism evidence="2 3">
    <name type="scientific">Microbaculum marinisediminis</name>
    <dbReference type="NCBI Taxonomy" id="2931392"/>
    <lineage>
        <taxon>Bacteria</taxon>
        <taxon>Pseudomonadati</taxon>
        <taxon>Pseudomonadota</taxon>
        <taxon>Alphaproteobacteria</taxon>
        <taxon>Hyphomicrobiales</taxon>
        <taxon>Tepidamorphaceae</taxon>
        <taxon>Microbaculum</taxon>
    </lineage>
</organism>
<dbReference type="AlphaFoldDB" id="A0AAW5R063"/>
<proteinExistence type="predicted"/>
<dbReference type="Proteomes" id="UP001320898">
    <property type="component" value="Unassembled WGS sequence"/>
</dbReference>
<sequence>MAYASNFRVLTANRLADGRVVYLGDRDWTVDLGAARLVQTNADAEVAERAGREAVAARLVVEPYLIDVEAEDRGVQPVRLRERIRAGGPTTGNAVAGNAATGAARETA</sequence>
<feature type="compositionally biased region" description="Low complexity" evidence="1">
    <location>
        <begin position="86"/>
        <end position="108"/>
    </location>
</feature>
<comment type="caution">
    <text evidence="2">The sequence shown here is derived from an EMBL/GenBank/DDBJ whole genome shotgun (WGS) entry which is preliminary data.</text>
</comment>
<protein>
    <submittedName>
        <fullName evidence="2">DUF2849 domain-containing protein</fullName>
    </submittedName>
</protein>
<accession>A0AAW5R063</accession>
<dbReference type="InterPro" id="IPR021270">
    <property type="entry name" value="DUF2849"/>
</dbReference>
<evidence type="ECO:0000256" key="1">
    <source>
        <dbReference type="SAM" id="MobiDB-lite"/>
    </source>
</evidence>
<keyword evidence="3" id="KW-1185">Reference proteome</keyword>
<evidence type="ECO:0000313" key="2">
    <source>
        <dbReference type="EMBL" id="MCT8972772.1"/>
    </source>
</evidence>
<dbReference type="EMBL" id="JALIDZ010000005">
    <property type="protein sequence ID" value="MCT8972772.1"/>
    <property type="molecule type" value="Genomic_DNA"/>
</dbReference>
<dbReference type="Pfam" id="PF11011">
    <property type="entry name" value="DUF2849"/>
    <property type="match status" value="1"/>
</dbReference>
<feature type="region of interest" description="Disordered" evidence="1">
    <location>
        <begin position="84"/>
        <end position="108"/>
    </location>
</feature>
<dbReference type="RefSeq" id="WP_261616347.1">
    <property type="nucleotide sequence ID" value="NZ_JALIDZ010000005.1"/>
</dbReference>
<reference evidence="2 3" key="1">
    <citation type="submission" date="2022-04" db="EMBL/GenBank/DDBJ databases">
        <authorList>
            <person name="Ye Y.-Q."/>
            <person name="Du Z.-J."/>
        </authorList>
    </citation>
    <scope>NUCLEOTIDE SEQUENCE [LARGE SCALE GENOMIC DNA]</scope>
    <source>
        <strain evidence="2 3">A6E488</strain>
    </source>
</reference>